<dbReference type="EMBL" id="JAUSZV010000005">
    <property type="protein sequence ID" value="MDQ0910937.1"/>
    <property type="molecule type" value="Genomic_DNA"/>
</dbReference>
<dbReference type="Proteomes" id="UP001234216">
    <property type="component" value="Unassembled WGS sequence"/>
</dbReference>
<dbReference type="Gene3D" id="3.30.460.10">
    <property type="entry name" value="Beta Polymerase, domain 2"/>
    <property type="match status" value="1"/>
</dbReference>
<protein>
    <recommendedName>
        <fullName evidence="3">Nucleotidyltransferase domain-containing protein</fullName>
    </recommendedName>
</protein>
<evidence type="ECO:0000313" key="1">
    <source>
        <dbReference type="EMBL" id="MDQ0910937.1"/>
    </source>
</evidence>
<proteinExistence type="predicted"/>
<name>A0AAW8FLC4_9ACTN</name>
<evidence type="ECO:0000313" key="2">
    <source>
        <dbReference type="Proteomes" id="UP001234216"/>
    </source>
</evidence>
<comment type="caution">
    <text evidence="1">The sequence shown here is derived from an EMBL/GenBank/DDBJ whole genome shotgun (WGS) entry which is preliminary data.</text>
</comment>
<dbReference type="InterPro" id="IPR043519">
    <property type="entry name" value="NT_sf"/>
</dbReference>
<accession>A0AAW8FLC4</accession>
<dbReference type="SUPFAM" id="SSF81301">
    <property type="entry name" value="Nucleotidyltransferase"/>
    <property type="match status" value="1"/>
</dbReference>
<dbReference type="AlphaFoldDB" id="A0AAW8FLC4"/>
<dbReference type="RefSeq" id="WP_306981996.1">
    <property type="nucleotide sequence ID" value="NZ_JAUSZV010000005.1"/>
</dbReference>
<gene>
    <name evidence="1" type="ORF">QFZ22_006922</name>
</gene>
<reference evidence="1" key="1">
    <citation type="submission" date="2023-07" db="EMBL/GenBank/DDBJ databases">
        <title>Comparative genomics of wheat-associated soil bacteria to identify genetic determinants of phenazine resistance.</title>
        <authorList>
            <person name="Mouncey N."/>
        </authorList>
    </citation>
    <scope>NUCLEOTIDE SEQUENCE</scope>
    <source>
        <strain evidence="1">V4I22</strain>
    </source>
</reference>
<evidence type="ECO:0008006" key="3">
    <source>
        <dbReference type="Google" id="ProtNLM"/>
    </source>
</evidence>
<sequence length="257" mass="28671">MDERGPMLTVEERDRLRERLLARAEADDSVVGAAFTGSYAVGEGDRWSDTDLVLAVRGDLTPTLERWTGWLYDDLGARHHWDLRVGAGVIRVFLLPGWLEIDLTFAPEAEFGPRGPQWRTVFGRTRPLEPFTPPDGDTLVGLLWHHALHARVCVERARWWQAEHWISALRDHVIALACLRLGHPAAHAKGAHLLPGDLSAALETTLVHSLTATELHRALSATVGVVTAELERFRPELATRLVPMFSELTNTPPAKCR</sequence>
<organism evidence="1 2">
    <name type="scientific">Streptomyces canus</name>
    <dbReference type="NCBI Taxonomy" id="58343"/>
    <lineage>
        <taxon>Bacteria</taxon>
        <taxon>Bacillati</taxon>
        <taxon>Actinomycetota</taxon>
        <taxon>Actinomycetes</taxon>
        <taxon>Kitasatosporales</taxon>
        <taxon>Streptomycetaceae</taxon>
        <taxon>Streptomyces</taxon>
        <taxon>Streptomyces aurantiacus group</taxon>
    </lineage>
</organism>